<dbReference type="AlphaFoldDB" id="A0A1Q2MGQ2"/>
<evidence type="ECO:0000256" key="1">
    <source>
        <dbReference type="SAM" id="Phobius"/>
    </source>
</evidence>
<organism evidence="3 4">
    <name type="scientific">Limihaloglobus sulfuriphilus</name>
    <dbReference type="NCBI Taxonomy" id="1851148"/>
    <lineage>
        <taxon>Bacteria</taxon>
        <taxon>Pseudomonadati</taxon>
        <taxon>Planctomycetota</taxon>
        <taxon>Phycisphaerae</taxon>
        <taxon>Sedimentisphaerales</taxon>
        <taxon>Sedimentisphaeraceae</taxon>
        <taxon>Limihaloglobus</taxon>
    </lineage>
</organism>
<name>A0A1Q2MGQ2_9BACT</name>
<dbReference type="Gene3D" id="3.30.70.1290">
    <property type="entry name" value="Transposase IS200-like"/>
    <property type="match status" value="1"/>
</dbReference>
<keyword evidence="1" id="KW-0812">Transmembrane</keyword>
<evidence type="ECO:0000259" key="2">
    <source>
        <dbReference type="SMART" id="SM01321"/>
    </source>
</evidence>
<keyword evidence="1" id="KW-0472">Membrane</keyword>
<feature type="transmembrane region" description="Helical" evidence="1">
    <location>
        <begin position="6"/>
        <end position="27"/>
    </location>
</feature>
<keyword evidence="1" id="KW-1133">Transmembrane helix</keyword>
<feature type="domain" description="Transposase IS200-like" evidence="2">
    <location>
        <begin position="40"/>
        <end position="156"/>
    </location>
</feature>
<dbReference type="PANTHER" id="PTHR34322:SF2">
    <property type="entry name" value="TRANSPOSASE IS200-LIKE DOMAIN-CONTAINING PROTEIN"/>
    <property type="match status" value="1"/>
</dbReference>
<dbReference type="Proteomes" id="UP000188181">
    <property type="component" value="Chromosome"/>
</dbReference>
<dbReference type="GO" id="GO:0006313">
    <property type="term" value="P:DNA transposition"/>
    <property type="evidence" value="ECO:0007669"/>
    <property type="project" value="InterPro"/>
</dbReference>
<dbReference type="InterPro" id="IPR002686">
    <property type="entry name" value="Transposase_17"/>
</dbReference>
<accession>A0A1Q2MGQ2</accession>
<dbReference type="SMART" id="SM01321">
    <property type="entry name" value="Y1_Tnp"/>
    <property type="match status" value="1"/>
</dbReference>
<dbReference type="Pfam" id="PF01797">
    <property type="entry name" value="Y1_Tnp"/>
    <property type="match status" value="1"/>
</dbReference>
<dbReference type="OrthoDB" id="277009at2"/>
<dbReference type="InterPro" id="IPR036515">
    <property type="entry name" value="Transposase_17_sf"/>
</dbReference>
<dbReference type="EMBL" id="CP019646">
    <property type="protein sequence ID" value="AQQ71452.1"/>
    <property type="molecule type" value="Genomic_DNA"/>
</dbReference>
<dbReference type="GO" id="GO:0004803">
    <property type="term" value="F:transposase activity"/>
    <property type="evidence" value="ECO:0007669"/>
    <property type="project" value="InterPro"/>
</dbReference>
<evidence type="ECO:0000313" key="4">
    <source>
        <dbReference type="Proteomes" id="UP000188181"/>
    </source>
</evidence>
<dbReference type="KEGG" id="pbas:SMSP2_01826"/>
<gene>
    <name evidence="3" type="ORF">SMSP2_01826</name>
</gene>
<reference evidence="4" key="1">
    <citation type="submission" date="2017-02" db="EMBL/GenBank/DDBJ databases">
        <title>Comparative genomics and description of representatives of a novel lineage of planctomycetes thriving in anoxic sediments.</title>
        <authorList>
            <person name="Spring S."/>
            <person name="Bunk B."/>
            <person name="Sproer C."/>
        </authorList>
    </citation>
    <scope>NUCLEOTIDE SEQUENCE [LARGE SCALE GENOMIC DNA]</scope>
    <source>
        <strain evidence="4">SM-Chi-D1</strain>
    </source>
</reference>
<keyword evidence="4" id="KW-1185">Reference proteome</keyword>
<protein>
    <submittedName>
        <fullName evidence="3">Transposase</fullName>
    </submittedName>
</protein>
<dbReference type="GO" id="GO:0003677">
    <property type="term" value="F:DNA binding"/>
    <property type="evidence" value="ECO:0007669"/>
    <property type="project" value="InterPro"/>
</dbReference>
<sequence>MFYKLMFYSCLYFIFEFIIDISIISSYNRNIMPRPKRKIKGGYCYHVLNRANGRLRIFKKRDDFLAFERILCESQERINIKIYGWCIMSNHWHLLLEPCGDGDLSAFMHWLTVTHTMRHHSSHGTSGTGHIYQGSFKSFPVQQNHITRILRYIEANPLKAKMVDDAGDYRWSSFGCHIGRPNPDIPFRVSELPVKLPRNWKYLVHRDMLKKDVALIENSLKRGAPLGETEWVKKTAKGLLLESTINKRGRPFKKD</sequence>
<dbReference type="STRING" id="1851148.SMSP2_01826"/>
<dbReference type="SUPFAM" id="SSF143422">
    <property type="entry name" value="Transposase IS200-like"/>
    <property type="match status" value="1"/>
</dbReference>
<dbReference type="PANTHER" id="PTHR34322">
    <property type="entry name" value="TRANSPOSASE, Y1_TNP DOMAIN-CONTAINING"/>
    <property type="match status" value="1"/>
</dbReference>
<evidence type="ECO:0000313" key="3">
    <source>
        <dbReference type="EMBL" id="AQQ71452.1"/>
    </source>
</evidence>
<proteinExistence type="predicted"/>